<gene>
    <name evidence="1" type="ORF">K488DRAFT_31162</name>
</gene>
<dbReference type="EMBL" id="MU273467">
    <property type="protein sequence ID" value="KAI0036884.1"/>
    <property type="molecule type" value="Genomic_DNA"/>
</dbReference>
<name>A0ACB8QYG0_9AGAM</name>
<feature type="non-terminal residue" evidence="1">
    <location>
        <position position="69"/>
    </location>
</feature>
<reference evidence="1" key="1">
    <citation type="submission" date="2021-02" db="EMBL/GenBank/DDBJ databases">
        <authorList>
            <consortium name="DOE Joint Genome Institute"/>
            <person name="Ahrendt S."/>
            <person name="Looney B.P."/>
            <person name="Miyauchi S."/>
            <person name="Morin E."/>
            <person name="Drula E."/>
            <person name="Courty P.E."/>
            <person name="Chicoki N."/>
            <person name="Fauchery L."/>
            <person name="Kohler A."/>
            <person name="Kuo A."/>
            <person name="Labutti K."/>
            <person name="Pangilinan J."/>
            <person name="Lipzen A."/>
            <person name="Riley R."/>
            <person name="Andreopoulos W."/>
            <person name="He G."/>
            <person name="Johnson J."/>
            <person name="Barry K.W."/>
            <person name="Grigoriev I.V."/>
            <person name="Nagy L."/>
            <person name="Hibbett D."/>
            <person name="Henrissat B."/>
            <person name="Matheny P.B."/>
            <person name="Labbe J."/>
            <person name="Martin F."/>
        </authorList>
    </citation>
    <scope>NUCLEOTIDE SEQUENCE</scope>
    <source>
        <strain evidence="1">EC-137</strain>
    </source>
</reference>
<keyword evidence="2" id="KW-1185">Reference proteome</keyword>
<reference evidence="1" key="2">
    <citation type="journal article" date="2022" name="New Phytol.">
        <title>Evolutionary transition to the ectomycorrhizal habit in the genomes of a hyperdiverse lineage of mushroom-forming fungi.</title>
        <authorList>
            <person name="Looney B."/>
            <person name="Miyauchi S."/>
            <person name="Morin E."/>
            <person name="Drula E."/>
            <person name="Courty P.E."/>
            <person name="Kohler A."/>
            <person name="Kuo A."/>
            <person name="LaButti K."/>
            <person name="Pangilinan J."/>
            <person name="Lipzen A."/>
            <person name="Riley R."/>
            <person name="Andreopoulos W."/>
            <person name="He G."/>
            <person name="Johnson J."/>
            <person name="Nolan M."/>
            <person name="Tritt A."/>
            <person name="Barry K.W."/>
            <person name="Grigoriev I.V."/>
            <person name="Nagy L.G."/>
            <person name="Hibbett D."/>
            <person name="Henrissat B."/>
            <person name="Matheny P.B."/>
            <person name="Labbe J."/>
            <person name="Martin F.M."/>
        </authorList>
    </citation>
    <scope>NUCLEOTIDE SEQUENCE</scope>
    <source>
        <strain evidence="1">EC-137</strain>
    </source>
</reference>
<evidence type="ECO:0000313" key="2">
    <source>
        <dbReference type="Proteomes" id="UP000814128"/>
    </source>
</evidence>
<dbReference type="Proteomes" id="UP000814128">
    <property type="component" value="Unassembled WGS sequence"/>
</dbReference>
<protein>
    <submittedName>
        <fullName evidence="1">Uncharacterized protein</fullName>
    </submittedName>
</protein>
<accession>A0ACB8QYG0</accession>
<comment type="caution">
    <text evidence="1">The sequence shown here is derived from an EMBL/GenBank/DDBJ whole genome shotgun (WGS) entry which is preliminary data.</text>
</comment>
<organism evidence="1 2">
    <name type="scientific">Vararia minispora EC-137</name>
    <dbReference type="NCBI Taxonomy" id="1314806"/>
    <lineage>
        <taxon>Eukaryota</taxon>
        <taxon>Fungi</taxon>
        <taxon>Dikarya</taxon>
        <taxon>Basidiomycota</taxon>
        <taxon>Agaricomycotina</taxon>
        <taxon>Agaricomycetes</taxon>
        <taxon>Russulales</taxon>
        <taxon>Lachnocladiaceae</taxon>
        <taxon>Vararia</taxon>
    </lineage>
</organism>
<proteinExistence type="predicted"/>
<feature type="non-terminal residue" evidence="1">
    <location>
        <position position="1"/>
    </location>
</feature>
<evidence type="ECO:0000313" key="1">
    <source>
        <dbReference type="EMBL" id="KAI0036884.1"/>
    </source>
</evidence>
<sequence length="69" mass="8053">SEGTQHGCGHYVITKKLRKHDCGSRWCRASVAHPRDCRDCRCEKFLGPDASETITRRTDDYCSDCHYWF</sequence>